<accession>A0ABR1WR39</accession>
<evidence type="ECO:0000256" key="1">
    <source>
        <dbReference type="SAM" id="MobiDB-lite"/>
    </source>
</evidence>
<feature type="region of interest" description="Disordered" evidence="1">
    <location>
        <begin position="312"/>
        <end position="339"/>
    </location>
</feature>
<dbReference type="RefSeq" id="XP_066720514.1">
    <property type="nucleotide sequence ID" value="XM_066852373.1"/>
</dbReference>
<feature type="domain" description="CHAT" evidence="2">
    <location>
        <begin position="49"/>
        <end position="351"/>
    </location>
</feature>
<dbReference type="GeneID" id="92085436"/>
<proteinExistence type="predicted"/>
<comment type="caution">
    <text evidence="3">The sequence shown here is derived from an EMBL/GenBank/DDBJ whole genome shotgun (WGS) entry which is preliminary data.</text>
</comment>
<name>A0ABR1WR39_9PEZI</name>
<evidence type="ECO:0000259" key="2">
    <source>
        <dbReference type="Pfam" id="PF12770"/>
    </source>
</evidence>
<evidence type="ECO:0000313" key="4">
    <source>
        <dbReference type="Proteomes" id="UP001480595"/>
    </source>
</evidence>
<evidence type="ECO:0000313" key="3">
    <source>
        <dbReference type="EMBL" id="KAK8085990.1"/>
    </source>
</evidence>
<dbReference type="EMBL" id="JAQQWL010000002">
    <property type="protein sequence ID" value="KAK8085990.1"/>
    <property type="molecule type" value="Genomic_DNA"/>
</dbReference>
<gene>
    <name evidence="3" type="ORF">PG994_000964</name>
</gene>
<sequence length="352" mass="39990">MVMGQHRLPDSRGPRIQKFTLWRRLAAFVVDYDRRFEQVPHPCSRLSSETVLDRVISSYSSSIRAIIHSRRPSIATSNSAQALLVAMEYTRGWGSLPSAAKEVAAVRSLCRSMNIQTVEPLCRKAEIKSHLHRSAISHFAGHGCTDGIDPSKSYLCLGDRQTDGGNLTRHELRERSPFSAYLSACGTGRLKVMKFMDENIHLISAFQLAGFRYVIGSLCNVDDDVCVDIARTTYEEISKNRGLEDGAVSRGLHKALRKQRDHWLDKLTVQGPKRESAGHDREWPRDASQMEGKITERDEHWEMPVRKALCRERHRNQREDRTPRPATLCEADNGDNQPRAPLHWVPYVHFGP</sequence>
<organism evidence="3 4">
    <name type="scientific">Apiospora phragmitis</name>
    <dbReference type="NCBI Taxonomy" id="2905665"/>
    <lineage>
        <taxon>Eukaryota</taxon>
        <taxon>Fungi</taxon>
        <taxon>Dikarya</taxon>
        <taxon>Ascomycota</taxon>
        <taxon>Pezizomycotina</taxon>
        <taxon>Sordariomycetes</taxon>
        <taxon>Xylariomycetidae</taxon>
        <taxon>Amphisphaeriales</taxon>
        <taxon>Apiosporaceae</taxon>
        <taxon>Apiospora</taxon>
    </lineage>
</organism>
<dbReference type="Proteomes" id="UP001480595">
    <property type="component" value="Unassembled WGS sequence"/>
</dbReference>
<keyword evidence="4" id="KW-1185">Reference proteome</keyword>
<protein>
    <recommendedName>
        <fullName evidence="2">CHAT domain-containing protein</fullName>
    </recommendedName>
</protein>
<reference evidence="3 4" key="1">
    <citation type="submission" date="2023-01" db="EMBL/GenBank/DDBJ databases">
        <title>Analysis of 21 Apiospora genomes using comparative genomics revels a genus with tremendous synthesis potential of carbohydrate active enzymes and secondary metabolites.</title>
        <authorList>
            <person name="Sorensen T."/>
        </authorList>
    </citation>
    <scope>NUCLEOTIDE SEQUENCE [LARGE SCALE GENOMIC DNA]</scope>
    <source>
        <strain evidence="3 4">CBS 135458</strain>
    </source>
</reference>
<feature type="compositionally biased region" description="Basic and acidic residues" evidence="1">
    <location>
        <begin position="312"/>
        <end position="323"/>
    </location>
</feature>
<dbReference type="InterPro" id="IPR024983">
    <property type="entry name" value="CHAT_dom"/>
</dbReference>
<dbReference type="Pfam" id="PF12770">
    <property type="entry name" value="CHAT"/>
    <property type="match status" value="1"/>
</dbReference>